<dbReference type="Proteomes" id="UP000002216">
    <property type="component" value="Chromosome"/>
</dbReference>
<protein>
    <submittedName>
        <fullName evidence="3">Inner membrane protein YohD</fullName>
    </submittedName>
</protein>
<dbReference type="InterPro" id="IPR032816">
    <property type="entry name" value="VTT_dom"/>
</dbReference>
<feature type="transmembrane region" description="Helical" evidence="1">
    <location>
        <begin position="154"/>
        <end position="174"/>
    </location>
</feature>
<dbReference type="STRING" id="525897.Dbac_2694"/>
<feature type="transmembrane region" description="Helical" evidence="1">
    <location>
        <begin position="40"/>
        <end position="61"/>
    </location>
</feature>
<organism evidence="3 4">
    <name type="scientific">Desulfomicrobium baculatum (strain DSM 4028 / VKM B-1378 / X)</name>
    <name type="common">Desulfovibrio baculatus</name>
    <dbReference type="NCBI Taxonomy" id="525897"/>
    <lineage>
        <taxon>Bacteria</taxon>
        <taxon>Pseudomonadati</taxon>
        <taxon>Thermodesulfobacteriota</taxon>
        <taxon>Desulfovibrionia</taxon>
        <taxon>Desulfovibrionales</taxon>
        <taxon>Desulfomicrobiaceae</taxon>
        <taxon>Desulfomicrobium</taxon>
    </lineage>
</organism>
<keyword evidence="1" id="KW-0812">Transmembrane</keyword>
<sequence>MEMNTIAQYGPLAIALGAFVEGETAVLLGGAGLALGLFDFWTVVGAAFAGSMAGDQFFFWLGRLKGAAYLAGHPRFGAKVARVGSLLLRHRLPLLGTYRFIYGMRGVIPFAFGVSDLCWRFFLAANLFTATLWSLLITLLGLHAGKFLTDPTVVARLPLFGAGAALLFGLGMLVRGRFKARP</sequence>
<dbReference type="OrthoDB" id="948134at2"/>
<feature type="transmembrane region" description="Helical" evidence="1">
    <location>
        <begin position="121"/>
        <end position="142"/>
    </location>
</feature>
<evidence type="ECO:0000256" key="1">
    <source>
        <dbReference type="SAM" id="Phobius"/>
    </source>
</evidence>
<keyword evidence="1" id="KW-1133">Transmembrane helix</keyword>
<dbReference type="EMBL" id="CP001629">
    <property type="protein sequence ID" value="ACU90770.1"/>
    <property type="molecule type" value="Genomic_DNA"/>
</dbReference>
<keyword evidence="4" id="KW-1185">Reference proteome</keyword>
<proteinExistence type="predicted"/>
<dbReference type="AlphaFoldDB" id="C7LTK4"/>
<evidence type="ECO:0000313" key="3">
    <source>
        <dbReference type="EMBL" id="ACU90770.1"/>
    </source>
</evidence>
<keyword evidence="1" id="KW-0472">Membrane</keyword>
<evidence type="ECO:0000313" key="4">
    <source>
        <dbReference type="Proteomes" id="UP000002216"/>
    </source>
</evidence>
<dbReference type="HOGENOM" id="CLU_1479781_0_0_7"/>
<dbReference type="KEGG" id="dba:Dbac_2694"/>
<dbReference type="eggNOG" id="COG0586">
    <property type="taxonomic scope" value="Bacteria"/>
</dbReference>
<name>C7LTK4_DESBD</name>
<dbReference type="RefSeq" id="WP_015774859.1">
    <property type="nucleotide sequence ID" value="NC_013173.1"/>
</dbReference>
<dbReference type="Pfam" id="PF09335">
    <property type="entry name" value="VTT_dom"/>
    <property type="match status" value="1"/>
</dbReference>
<dbReference type="PANTHER" id="PTHR42709">
    <property type="entry name" value="ALKALINE PHOSPHATASE LIKE PROTEIN"/>
    <property type="match status" value="1"/>
</dbReference>
<evidence type="ECO:0000259" key="2">
    <source>
        <dbReference type="Pfam" id="PF09335"/>
    </source>
</evidence>
<reference evidence="3 4" key="1">
    <citation type="journal article" date="2009" name="Stand. Genomic Sci.">
        <title>Complete genome sequence of Desulfomicrobium baculatum type strain (X).</title>
        <authorList>
            <person name="Copeland A."/>
            <person name="Spring S."/>
            <person name="Goker M."/>
            <person name="Schneider S."/>
            <person name="Lapidus A."/>
            <person name="Del Rio T.G."/>
            <person name="Tice H."/>
            <person name="Cheng J.F."/>
            <person name="Chen F."/>
            <person name="Nolan M."/>
            <person name="Bruce D."/>
            <person name="Goodwin L."/>
            <person name="Pitluck S."/>
            <person name="Ivanova N."/>
            <person name="Mavrommatis K."/>
            <person name="Ovchinnikova G."/>
            <person name="Pati A."/>
            <person name="Chen A."/>
            <person name="Palaniappan K."/>
            <person name="Land M."/>
            <person name="Hauser L."/>
            <person name="Chang Y.J."/>
            <person name="Jeffries C.C."/>
            <person name="Meincke L."/>
            <person name="Sims D."/>
            <person name="Brettin T."/>
            <person name="Detter J.C."/>
            <person name="Han C."/>
            <person name="Chain P."/>
            <person name="Bristow J."/>
            <person name="Eisen J.A."/>
            <person name="Markowitz V."/>
            <person name="Hugenholtz P."/>
            <person name="Kyrpides N.C."/>
            <person name="Klenk H.P."/>
            <person name="Lucas S."/>
        </authorList>
    </citation>
    <scope>NUCLEOTIDE SEQUENCE [LARGE SCALE GENOMIC DNA]</scope>
    <source>
        <strain evidence="4">DSM 4028 / VKM B-1378 / X</strain>
    </source>
</reference>
<dbReference type="InterPro" id="IPR051311">
    <property type="entry name" value="DedA_domain"/>
</dbReference>
<feature type="domain" description="VTT" evidence="2">
    <location>
        <begin position="34"/>
        <end position="141"/>
    </location>
</feature>
<dbReference type="PANTHER" id="PTHR42709:SF2">
    <property type="entry name" value="INNER MEMBRANE PROTEIN YOHD"/>
    <property type="match status" value="1"/>
</dbReference>
<dbReference type="GO" id="GO:0005886">
    <property type="term" value="C:plasma membrane"/>
    <property type="evidence" value="ECO:0007669"/>
    <property type="project" value="TreeGrafter"/>
</dbReference>
<accession>C7LTK4</accession>
<feature type="transmembrane region" description="Helical" evidence="1">
    <location>
        <begin position="12"/>
        <end position="34"/>
    </location>
</feature>
<gene>
    <name evidence="3" type="ordered locus">Dbac_2694</name>
</gene>